<dbReference type="Pfam" id="PF04326">
    <property type="entry name" value="SLFN_AlbA_2"/>
    <property type="match status" value="1"/>
</dbReference>
<dbReference type="OrthoDB" id="9805115at2"/>
<evidence type="ECO:0000313" key="2">
    <source>
        <dbReference type="EMBL" id="EKX88606.1"/>
    </source>
</evidence>
<dbReference type="PANTHER" id="PTHR30595:SF6">
    <property type="entry name" value="SCHLAFEN ALBA-2 DOMAIN-CONTAINING PROTEIN"/>
    <property type="match status" value="1"/>
</dbReference>
<dbReference type="PANTHER" id="PTHR30595">
    <property type="entry name" value="GLPR-RELATED TRANSCRIPTIONAL REPRESSOR"/>
    <property type="match status" value="1"/>
</dbReference>
<evidence type="ECO:0000313" key="3">
    <source>
        <dbReference type="Proteomes" id="UP000010445"/>
    </source>
</evidence>
<dbReference type="Gene3D" id="3.30.950.30">
    <property type="entry name" value="Schlafen, AAA domain"/>
    <property type="match status" value="1"/>
</dbReference>
<accession>L1MCC5</accession>
<dbReference type="HOGENOM" id="CLU_024970_6_0_11"/>
<name>L1MCC5_9CORY</name>
<dbReference type="InterPro" id="IPR007421">
    <property type="entry name" value="Schlafen_AlbA_2_dom"/>
</dbReference>
<dbReference type="Gene3D" id="1.10.10.10">
    <property type="entry name" value="Winged helix-like DNA-binding domain superfamily/Winged helix DNA-binding domain"/>
    <property type="match status" value="1"/>
</dbReference>
<dbReference type="eggNOG" id="COG2865">
    <property type="taxonomic scope" value="Bacteria"/>
</dbReference>
<dbReference type="InterPro" id="IPR038461">
    <property type="entry name" value="Schlafen_AlbA_2_dom_sf"/>
</dbReference>
<evidence type="ECO:0000259" key="1">
    <source>
        <dbReference type="Pfam" id="PF04326"/>
    </source>
</evidence>
<dbReference type="Pfam" id="PF13749">
    <property type="entry name" value="HATPase_c_4"/>
    <property type="match status" value="1"/>
</dbReference>
<proteinExistence type="predicted"/>
<dbReference type="AlphaFoldDB" id="L1MCC5"/>
<dbReference type="STRING" id="1035195.HMPREF9997_02280"/>
<dbReference type="InterPro" id="IPR036388">
    <property type="entry name" value="WH-like_DNA-bd_sf"/>
</dbReference>
<feature type="domain" description="Schlafen AlbA-2" evidence="1">
    <location>
        <begin position="32"/>
        <end position="135"/>
    </location>
</feature>
<comment type="caution">
    <text evidence="2">The sequence shown here is derived from an EMBL/GenBank/DDBJ whole genome shotgun (WGS) entry which is preliminary data.</text>
</comment>
<dbReference type="RefSeq" id="WP_006061701.1">
    <property type="nucleotide sequence ID" value="NZ_KB290820.1"/>
</dbReference>
<gene>
    <name evidence="2" type="ORF">HMPREF9997_02280</name>
</gene>
<dbReference type="InterPro" id="IPR038475">
    <property type="entry name" value="RecG_C_sf"/>
</dbReference>
<sequence>MNTQELEQLIRRLRVTGTAGLDVEVRVGVGKQVVETLSAMSNSCGGTLIVGLSVRDGFEPVPGFAAERARDKLLSRCEQLTPTVRAQAEVHTLTNGASVLVAEVPEMFPRDKPCYVQKRGLYDGSFQRAADSNVPLLAHDIDHYVAEQSQPTWDEEPIPGASLDEAMLRPFVNRQERLRPDLFAAGTAQALENLGVVNNGTPTLAAMLTMGANPQNHYPQLTVTVGIYAGPSERDYTDGVVLSGTIAALINQAIDLVKHYAPEYPQGAIREAVTNALLHRDYSPLVRAYPVQVRVFTDRLEVTNPGALYGAITTRELGEEGLNPTRNRRLVELAGPTVAKGSGLGFAAMQRLLADVAFPAPEVRTTATSLTLVLPRHQAGAAPNPKALTARDQVLQLFDARDTISAAEATAVTGLSRSAVQKALAQLVSTGVIEPTEAGRSPKQRYRQA</sequence>
<dbReference type="EMBL" id="AMEM01000037">
    <property type="protein sequence ID" value="EKX88606.1"/>
    <property type="molecule type" value="Genomic_DNA"/>
</dbReference>
<dbReference type="Proteomes" id="UP000010445">
    <property type="component" value="Unassembled WGS sequence"/>
</dbReference>
<reference evidence="2 3" key="1">
    <citation type="submission" date="2012-05" db="EMBL/GenBank/DDBJ databases">
        <authorList>
            <person name="Weinstock G."/>
            <person name="Sodergren E."/>
            <person name="Lobos E.A."/>
            <person name="Fulton L."/>
            <person name="Fulton R."/>
            <person name="Courtney L."/>
            <person name="Fronick C."/>
            <person name="O'Laughlin M."/>
            <person name="Godfrey J."/>
            <person name="Wilson R.M."/>
            <person name="Miner T."/>
            <person name="Farmer C."/>
            <person name="Delehaunty K."/>
            <person name="Cordes M."/>
            <person name="Minx P."/>
            <person name="Tomlinson C."/>
            <person name="Chen J."/>
            <person name="Wollam A."/>
            <person name="Pepin K.H."/>
            <person name="Bhonagiri V."/>
            <person name="Zhang X."/>
            <person name="Suruliraj S."/>
            <person name="Warren W."/>
            <person name="Mitreva M."/>
            <person name="Mardis E.R."/>
            <person name="Wilson R.K."/>
        </authorList>
    </citation>
    <scope>NUCLEOTIDE SEQUENCE [LARGE SCALE GENOMIC DNA]</scope>
    <source>
        <strain evidence="2 3">F0235</strain>
    </source>
</reference>
<protein>
    <submittedName>
        <fullName evidence="2">Divergent AAA domain protein</fullName>
    </submittedName>
</protein>
<dbReference type="PATRIC" id="fig|1035195.3.peg.2040"/>
<dbReference type="Gene3D" id="3.30.565.60">
    <property type="match status" value="1"/>
</dbReference>
<organism evidence="2 3">
    <name type="scientific">Corynebacterium durum F0235</name>
    <dbReference type="NCBI Taxonomy" id="1035195"/>
    <lineage>
        <taxon>Bacteria</taxon>
        <taxon>Bacillati</taxon>
        <taxon>Actinomycetota</taxon>
        <taxon>Actinomycetes</taxon>
        <taxon>Mycobacteriales</taxon>
        <taxon>Corynebacteriaceae</taxon>
        <taxon>Corynebacterium</taxon>
    </lineage>
</organism>
<keyword evidence="3" id="KW-1185">Reference proteome</keyword>
<dbReference type="eggNOG" id="COG1846">
    <property type="taxonomic scope" value="Bacteria"/>
</dbReference>